<proteinExistence type="inferred from homology"/>
<dbReference type="EMBL" id="NIBS01000005">
    <property type="protein sequence ID" value="PHM28496.1"/>
    <property type="molecule type" value="Genomic_DNA"/>
</dbReference>
<keyword evidence="4" id="KW-0233">DNA recombination</keyword>
<name>A0A2D0J2C6_XENBU</name>
<dbReference type="PANTHER" id="PTHR33293:SF1">
    <property type="entry name" value="INSERTION ELEMENT IS1 1 PROTEIN INSB-RELATED"/>
    <property type="match status" value="1"/>
</dbReference>
<evidence type="ECO:0000256" key="4">
    <source>
        <dbReference type="ARBA" id="ARBA00023172"/>
    </source>
</evidence>
<evidence type="ECO:0000256" key="2">
    <source>
        <dbReference type="ARBA" id="ARBA00008841"/>
    </source>
</evidence>
<comment type="function">
    <text evidence="1">Absolutely required for transposition of IS1.</text>
</comment>
<evidence type="ECO:0000313" key="6">
    <source>
        <dbReference type="Proteomes" id="UP000225833"/>
    </source>
</evidence>
<dbReference type="Pfam" id="PF03400">
    <property type="entry name" value="DDE_Tnp_IS1"/>
    <property type="match status" value="1"/>
</dbReference>
<dbReference type="PANTHER" id="PTHR33293">
    <property type="entry name" value="INSERTION ELEMENT IS1 1 PROTEIN INSB-RELATED"/>
    <property type="match status" value="1"/>
</dbReference>
<sequence length="121" mass="14361">MVIREVKEAAPLALLYLRQTQTKSDCSRFWPKNKKDLNAFDGVTGSFQHSGLHDRWLKSDEKTLMGKLHVTSKRYTQRIERHNLNLRQHLARLTRKTLSFLKSVEMHDRVMGDYLNIHHYQ</sequence>
<comment type="similarity">
    <text evidence="2">Belongs to the transposase 27 family.</text>
</comment>
<comment type="caution">
    <text evidence="5">The sequence shown here is derived from an EMBL/GenBank/DDBJ whole genome shotgun (WGS) entry which is preliminary data.</text>
</comment>
<organism evidence="5 6">
    <name type="scientific">Xenorhabdus budapestensis</name>
    <dbReference type="NCBI Taxonomy" id="290110"/>
    <lineage>
        <taxon>Bacteria</taxon>
        <taxon>Pseudomonadati</taxon>
        <taxon>Pseudomonadota</taxon>
        <taxon>Gammaproteobacteria</taxon>
        <taxon>Enterobacterales</taxon>
        <taxon>Morganellaceae</taxon>
        <taxon>Xenorhabdus</taxon>
    </lineage>
</organism>
<dbReference type="AlphaFoldDB" id="A0A2D0J2C6"/>
<protein>
    <submittedName>
        <fullName evidence="5">Transposase</fullName>
    </submittedName>
</protein>
<dbReference type="GO" id="GO:0006313">
    <property type="term" value="P:DNA transposition"/>
    <property type="evidence" value="ECO:0007669"/>
    <property type="project" value="InterPro"/>
</dbReference>
<dbReference type="InterPro" id="IPR051354">
    <property type="entry name" value="Transposase_27_IS1"/>
</dbReference>
<keyword evidence="3" id="KW-0815">Transposition</keyword>
<accession>A0A2D0J2C6</accession>
<evidence type="ECO:0000256" key="1">
    <source>
        <dbReference type="ARBA" id="ARBA00004091"/>
    </source>
</evidence>
<reference evidence="5 6" key="1">
    <citation type="journal article" date="2017" name="Nat. Microbiol.">
        <title>Natural product diversity associated with the nematode symbionts Photorhabdus and Xenorhabdus.</title>
        <authorList>
            <person name="Tobias N.J."/>
            <person name="Wolff H."/>
            <person name="Djahanschiri B."/>
            <person name="Grundmann F."/>
            <person name="Kronenwerth M."/>
            <person name="Shi Y.M."/>
            <person name="Simonyi S."/>
            <person name="Grun P."/>
            <person name="Shapiro-Ilan D."/>
            <person name="Pidot S.J."/>
            <person name="Stinear T.P."/>
            <person name="Ebersberger I."/>
            <person name="Bode H.B."/>
        </authorList>
    </citation>
    <scope>NUCLEOTIDE SEQUENCE [LARGE SCALE GENOMIC DNA]</scope>
    <source>
        <strain evidence="5 6">DSM 16342</strain>
    </source>
</reference>
<gene>
    <name evidence="5" type="ORF">Xbud_01506</name>
</gene>
<dbReference type="Proteomes" id="UP000225833">
    <property type="component" value="Unassembled WGS sequence"/>
</dbReference>
<evidence type="ECO:0000313" key="5">
    <source>
        <dbReference type="EMBL" id="PHM28496.1"/>
    </source>
</evidence>
<dbReference type="GO" id="GO:0003677">
    <property type="term" value="F:DNA binding"/>
    <property type="evidence" value="ECO:0007669"/>
    <property type="project" value="InterPro"/>
</dbReference>
<dbReference type="GO" id="GO:0004803">
    <property type="term" value="F:transposase activity"/>
    <property type="evidence" value="ECO:0007669"/>
    <property type="project" value="InterPro"/>
</dbReference>
<evidence type="ECO:0000256" key="3">
    <source>
        <dbReference type="ARBA" id="ARBA00022578"/>
    </source>
</evidence>
<dbReference type="InterPro" id="IPR005063">
    <property type="entry name" value="Transposase_27"/>
</dbReference>